<dbReference type="Proteomes" id="UP000694522">
    <property type="component" value="Unplaced"/>
</dbReference>
<organism evidence="2 3">
    <name type="scientific">Amazona collaria</name>
    <name type="common">yellow-billed parrot</name>
    <dbReference type="NCBI Taxonomy" id="241587"/>
    <lineage>
        <taxon>Eukaryota</taxon>
        <taxon>Metazoa</taxon>
        <taxon>Chordata</taxon>
        <taxon>Craniata</taxon>
        <taxon>Vertebrata</taxon>
        <taxon>Euteleostomi</taxon>
        <taxon>Archelosauria</taxon>
        <taxon>Archosauria</taxon>
        <taxon>Dinosauria</taxon>
        <taxon>Saurischia</taxon>
        <taxon>Theropoda</taxon>
        <taxon>Coelurosauria</taxon>
        <taxon>Aves</taxon>
        <taxon>Neognathae</taxon>
        <taxon>Neoaves</taxon>
        <taxon>Telluraves</taxon>
        <taxon>Australaves</taxon>
        <taxon>Psittaciformes</taxon>
        <taxon>Psittacidae</taxon>
        <taxon>Amazona</taxon>
    </lineage>
</organism>
<dbReference type="Ensembl" id="ENSACOT00000019037.1">
    <property type="protein sequence ID" value="ENSACOP00000018372.1"/>
    <property type="gene ID" value="ENSACOG00000012683.1"/>
</dbReference>
<sequence length="147" mass="15099">MEETPPGHHNSFPSSTRTPPGEVGPPHPTDHAWNPEGFKVMKAESRARKPPRSSLGCFPSTDPKRNSWGYGRRDAGALGYGRRDVGASGCGSWDTGALGYGNAGIQALGCGSAGIWAPGYGRSCWGPAASPPCCSAPAARGPSGTSC</sequence>
<protein>
    <submittedName>
        <fullName evidence="2">Uncharacterized protein</fullName>
    </submittedName>
</protein>
<keyword evidence="3" id="KW-1185">Reference proteome</keyword>
<proteinExistence type="predicted"/>
<name>A0A8B9G1V7_9PSIT</name>
<evidence type="ECO:0000256" key="1">
    <source>
        <dbReference type="SAM" id="MobiDB-lite"/>
    </source>
</evidence>
<feature type="region of interest" description="Disordered" evidence="1">
    <location>
        <begin position="1"/>
        <end position="75"/>
    </location>
</feature>
<evidence type="ECO:0000313" key="2">
    <source>
        <dbReference type="Ensembl" id="ENSACOP00000018372.1"/>
    </source>
</evidence>
<accession>A0A8B9G1V7</accession>
<dbReference type="AlphaFoldDB" id="A0A8B9G1V7"/>
<reference evidence="2" key="1">
    <citation type="submission" date="2025-08" db="UniProtKB">
        <authorList>
            <consortium name="Ensembl"/>
        </authorList>
    </citation>
    <scope>IDENTIFICATION</scope>
</reference>
<reference evidence="2" key="2">
    <citation type="submission" date="2025-09" db="UniProtKB">
        <authorList>
            <consortium name="Ensembl"/>
        </authorList>
    </citation>
    <scope>IDENTIFICATION</scope>
</reference>
<evidence type="ECO:0000313" key="3">
    <source>
        <dbReference type="Proteomes" id="UP000694522"/>
    </source>
</evidence>